<comment type="caution">
    <text evidence="1">The sequence shown here is derived from an EMBL/GenBank/DDBJ whole genome shotgun (WGS) entry which is preliminary data.</text>
</comment>
<name>A0ABT5TCU3_9RHOB</name>
<evidence type="ECO:0000313" key="2">
    <source>
        <dbReference type="Proteomes" id="UP001431784"/>
    </source>
</evidence>
<accession>A0ABT5TCU3</accession>
<dbReference type="Proteomes" id="UP001431784">
    <property type="component" value="Unassembled WGS sequence"/>
</dbReference>
<organism evidence="1 2">
    <name type="scientific">Roseinatronobacter alkalisoli</name>
    <dbReference type="NCBI Taxonomy" id="3028235"/>
    <lineage>
        <taxon>Bacteria</taxon>
        <taxon>Pseudomonadati</taxon>
        <taxon>Pseudomonadota</taxon>
        <taxon>Alphaproteobacteria</taxon>
        <taxon>Rhodobacterales</taxon>
        <taxon>Paracoccaceae</taxon>
        <taxon>Roseinatronobacter</taxon>
    </lineage>
</organism>
<dbReference type="EMBL" id="JAQZSM010000009">
    <property type="protein sequence ID" value="MDD7971733.1"/>
    <property type="molecule type" value="Genomic_DNA"/>
</dbReference>
<sequence>MPDELLSQLKAVLTEEGQALLAADFDRLEALAEQKEALLGALSGQPLPKAGLDTLRKANLRNQAFLGAVAKGIAGVRSVVMQHHNARNALFYQKDGTQNPLLPQSGKLARKA</sequence>
<reference evidence="1" key="1">
    <citation type="submission" date="2023-02" db="EMBL/GenBank/DDBJ databases">
        <title>Description of Roseinatronobacter alkalisoli sp. nov., an alkaliphilic bacerium isolated from soda soil.</title>
        <authorList>
            <person name="Wei W."/>
        </authorList>
    </citation>
    <scope>NUCLEOTIDE SEQUENCE</scope>
    <source>
        <strain evidence="1">HJB301</strain>
    </source>
</reference>
<keyword evidence="2" id="KW-1185">Reference proteome</keyword>
<proteinExistence type="predicted"/>
<evidence type="ECO:0000313" key="1">
    <source>
        <dbReference type="EMBL" id="MDD7971733.1"/>
    </source>
</evidence>
<dbReference type="RefSeq" id="WP_274352412.1">
    <property type="nucleotide sequence ID" value="NZ_JAQZSM010000009.1"/>
</dbReference>
<dbReference type="SUPFAM" id="SSF140566">
    <property type="entry name" value="FlgN-like"/>
    <property type="match status" value="1"/>
</dbReference>
<evidence type="ECO:0008006" key="3">
    <source>
        <dbReference type="Google" id="ProtNLM"/>
    </source>
</evidence>
<dbReference type="InterPro" id="IPR036679">
    <property type="entry name" value="FlgN-like_sf"/>
</dbReference>
<gene>
    <name evidence="1" type="ORF">PUT78_11530</name>
</gene>
<protein>
    <recommendedName>
        <fullName evidence="3">Flagellar protein FlgN</fullName>
    </recommendedName>
</protein>